<dbReference type="PANTHER" id="PTHR42724">
    <property type="entry name" value="TETRAACYLDISACCHARIDE 4'-KINASE"/>
    <property type="match status" value="1"/>
</dbReference>
<dbReference type="HAMAP" id="MF_00409">
    <property type="entry name" value="LpxK"/>
    <property type="match status" value="1"/>
</dbReference>
<keyword evidence="10 13" id="KW-0067">ATP-binding</keyword>
<proteinExistence type="inferred from homology"/>
<evidence type="ECO:0000256" key="9">
    <source>
        <dbReference type="ARBA" id="ARBA00022777"/>
    </source>
</evidence>
<dbReference type="PANTHER" id="PTHR42724:SF1">
    <property type="entry name" value="TETRAACYLDISACCHARIDE 4'-KINASE, MITOCHONDRIAL-RELATED"/>
    <property type="match status" value="1"/>
</dbReference>
<evidence type="ECO:0000256" key="1">
    <source>
        <dbReference type="ARBA" id="ARBA00002274"/>
    </source>
</evidence>
<dbReference type="RefSeq" id="WP_091469665.1">
    <property type="nucleotide sequence ID" value="NZ_FNFX01000001.1"/>
</dbReference>
<dbReference type="UniPathway" id="UPA00359">
    <property type="reaction ID" value="UER00482"/>
</dbReference>
<evidence type="ECO:0000256" key="5">
    <source>
        <dbReference type="ARBA" id="ARBA00022516"/>
    </source>
</evidence>
<keyword evidence="8 13" id="KW-0547">Nucleotide-binding</keyword>
<keyword evidence="5 13" id="KW-0444">Lipid biosynthesis</keyword>
<keyword evidence="16" id="KW-1185">Reference proteome</keyword>
<dbReference type="GO" id="GO:0009244">
    <property type="term" value="P:lipopolysaccharide core region biosynthetic process"/>
    <property type="evidence" value="ECO:0007669"/>
    <property type="project" value="TreeGrafter"/>
</dbReference>
<dbReference type="EMBL" id="FNFX01000001">
    <property type="protein sequence ID" value="SDK20570.1"/>
    <property type="molecule type" value="Genomic_DNA"/>
</dbReference>
<keyword evidence="9 13" id="KW-0418">Kinase</keyword>
<sequence>MWQQWFEQQWQSTGWAQILLVPVSWLFALLAGLRRWCYRRGILASTALPVPVIVIGNISIGGVGKTPLVIYLARQLRAAGYHPGILSRGYGGQKTGEVLPGSDPGEYGDEPVLIAGRSACPVYVHPLRVEGGRALLQAYPQTDVLICDDGLQHYALQRDVEIAVVQRPQGLGNGRLLPAGPLRETIRRLRQVDLVVETGQLPLTKVSRPTFQQSLQAGHWTAVPDFSTQTTLDALCQRPLLAIAGIGHPQRFFQLVQSMGLPCETQIFVDHHAYTAADFDEVIGKKTILMTEKDAVKCRHLGLTDAWFLPVEAVLAPVGHAQSLTDCVIRLLQQREGTSK</sequence>
<dbReference type="GO" id="GO:0009029">
    <property type="term" value="F:lipid-A 4'-kinase activity"/>
    <property type="evidence" value="ECO:0007669"/>
    <property type="project" value="UniProtKB-UniRule"/>
</dbReference>
<dbReference type="GO" id="GO:0009245">
    <property type="term" value="P:lipid A biosynthetic process"/>
    <property type="evidence" value="ECO:0007669"/>
    <property type="project" value="UniProtKB-UniRule"/>
</dbReference>
<dbReference type="AlphaFoldDB" id="A0A1G9A2F6"/>
<accession>A0A1G9A2F6</accession>
<comment type="catalytic activity">
    <reaction evidence="13">
        <text>a lipid A disaccharide + ATP = a lipid IVA + ADP + H(+)</text>
        <dbReference type="Rhea" id="RHEA:67840"/>
        <dbReference type="ChEBI" id="CHEBI:15378"/>
        <dbReference type="ChEBI" id="CHEBI:30616"/>
        <dbReference type="ChEBI" id="CHEBI:176343"/>
        <dbReference type="ChEBI" id="CHEBI:176425"/>
        <dbReference type="ChEBI" id="CHEBI:456216"/>
        <dbReference type="EC" id="2.7.1.130"/>
    </reaction>
</comment>
<dbReference type="EC" id="2.7.1.130" evidence="3 13"/>
<dbReference type="OrthoDB" id="9766423at2"/>
<keyword evidence="6 13" id="KW-0441">Lipid A biosynthesis</keyword>
<dbReference type="STRING" id="492660.SAMN05192566_0609"/>
<keyword evidence="14" id="KW-0812">Transmembrane</keyword>
<evidence type="ECO:0000256" key="2">
    <source>
        <dbReference type="ARBA" id="ARBA00004870"/>
    </source>
</evidence>
<dbReference type="GO" id="GO:0005886">
    <property type="term" value="C:plasma membrane"/>
    <property type="evidence" value="ECO:0007669"/>
    <property type="project" value="TreeGrafter"/>
</dbReference>
<evidence type="ECO:0000256" key="3">
    <source>
        <dbReference type="ARBA" id="ARBA00012071"/>
    </source>
</evidence>
<evidence type="ECO:0000256" key="4">
    <source>
        <dbReference type="ARBA" id="ARBA00016436"/>
    </source>
</evidence>
<evidence type="ECO:0000256" key="7">
    <source>
        <dbReference type="ARBA" id="ARBA00022679"/>
    </source>
</evidence>
<comment type="function">
    <text evidence="1 13">Transfers the gamma-phosphate of ATP to the 4'-position of a tetraacyldisaccharide 1-phosphate intermediate (termed DS-1-P) to form tetraacyldisaccharide 1,4'-bis-phosphate (lipid IVA).</text>
</comment>
<name>A0A1G9A2F6_9PROT</name>
<keyword evidence="11 13" id="KW-0443">Lipid metabolism</keyword>
<evidence type="ECO:0000256" key="14">
    <source>
        <dbReference type="SAM" id="Phobius"/>
    </source>
</evidence>
<evidence type="ECO:0000256" key="12">
    <source>
        <dbReference type="ARBA" id="ARBA00029757"/>
    </source>
</evidence>
<dbReference type="Proteomes" id="UP000198629">
    <property type="component" value="Unassembled WGS sequence"/>
</dbReference>
<dbReference type="GO" id="GO:0005524">
    <property type="term" value="F:ATP binding"/>
    <property type="evidence" value="ECO:0007669"/>
    <property type="project" value="UniProtKB-UniRule"/>
</dbReference>
<gene>
    <name evidence="13" type="primary">lpxK</name>
    <name evidence="15" type="ORF">SAMN05192566_0609</name>
</gene>
<dbReference type="NCBIfam" id="TIGR00682">
    <property type="entry name" value="lpxK"/>
    <property type="match status" value="1"/>
</dbReference>
<evidence type="ECO:0000256" key="8">
    <source>
        <dbReference type="ARBA" id="ARBA00022741"/>
    </source>
</evidence>
<dbReference type="InterPro" id="IPR003758">
    <property type="entry name" value="LpxK"/>
</dbReference>
<keyword evidence="14" id="KW-1133">Transmembrane helix</keyword>
<evidence type="ECO:0000256" key="6">
    <source>
        <dbReference type="ARBA" id="ARBA00022556"/>
    </source>
</evidence>
<protein>
    <recommendedName>
        <fullName evidence="4 13">Tetraacyldisaccharide 4'-kinase</fullName>
        <ecNumber evidence="3 13">2.7.1.130</ecNumber>
    </recommendedName>
    <alternativeName>
        <fullName evidence="12 13">Lipid A 4'-kinase</fullName>
    </alternativeName>
</protein>
<evidence type="ECO:0000256" key="13">
    <source>
        <dbReference type="HAMAP-Rule" id="MF_00409"/>
    </source>
</evidence>
<comment type="similarity">
    <text evidence="13">Belongs to the LpxK family.</text>
</comment>
<evidence type="ECO:0000313" key="15">
    <source>
        <dbReference type="EMBL" id="SDK20570.1"/>
    </source>
</evidence>
<evidence type="ECO:0000256" key="11">
    <source>
        <dbReference type="ARBA" id="ARBA00023098"/>
    </source>
</evidence>
<reference evidence="16" key="1">
    <citation type="submission" date="2016-10" db="EMBL/GenBank/DDBJ databases">
        <authorList>
            <person name="Varghese N."/>
            <person name="Submissions S."/>
        </authorList>
    </citation>
    <scope>NUCLEOTIDE SEQUENCE [LARGE SCALE GENOMIC DNA]</scope>
    <source>
        <strain evidence="16">CBMB127</strain>
    </source>
</reference>
<keyword evidence="7 13" id="KW-0808">Transferase</keyword>
<evidence type="ECO:0000256" key="10">
    <source>
        <dbReference type="ARBA" id="ARBA00022840"/>
    </source>
</evidence>
<organism evidence="15 16">
    <name type="scientific">Methylophilus rhizosphaerae</name>
    <dbReference type="NCBI Taxonomy" id="492660"/>
    <lineage>
        <taxon>Bacteria</taxon>
        <taxon>Pseudomonadati</taxon>
        <taxon>Pseudomonadota</taxon>
        <taxon>Betaproteobacteria</taxon>
        <taxon>Nitrosomonadales</taxon>
        <taxon>Methylophilaceae</taxon>
        <taxon>Methylophilus</taxon>
    </lineage>
</organism>
<feature type="binding site" evidence="13">
    <location>
        <begin position="59"/>
        <end position="66"/>
    </location>
    <ligand>
        <name>ATP</name>
        <dbReference type="ChEBI" id="CHEBI:30616"/>
    </ligand>
</feature>
<keyword evidence="14" id="KW-0472">Membrane</keyword>
<dbReference type="SUPFAM" id="SSF52540">
    <property type="entry name" value="P-loop containing nucleoside triphosphate hydrolases"/>
    <property type="match status" value="1"/>
</dbReference>
<feature type="transmembrane region" description="Helical" evidence="14">
    <location>
        <begin position="15"/>
        <end position="33"/>
    </location>
</feature>
<evidence type="ECO:0000313" key="16">
    <source>
        <dbReference type="Proteomes" id="UP000198629"/>
    </source>
</evidence>
<comment type="pathway">
    <text evidence="2 13">Glycolipid biosynthesis; lipid IV(A) biosynthesis; lipid IV(A) from (3R)-3-hydroxytetradecanoyl-[acyl-carrier-protein] and UDP-N-acetyl-alpha-D-glucosamine: step 6/6.</text>
</comment>
<dbReference type="Pfam" id="PF02606">
    <property type="entry name" value="LpxK"/>
    <property type="match status" value="1"/>
</dbReference>
<dbReference type="InterPro" id="IPR027417">
    <property type="entry name" value="P-loop_NTPase"/>
</dbReference>